<feature type="disulfide bond" description="Redox-active" evidence="6">
    <location>
        <begin position="234"/>
        <end position="236"/>
    </location>
</feature>
<dbReference type="Pfam" id="PF01430">
    <property type="entry name" value="HSP33"/>
    <property type="match status" value="1"/>
</dbReference>
<evidence type="ECO:0000256" key="4">
    <source>
        <dbReference type="ARBA" id="ARBA00023186"/>
    </source>
</evidence>
<comment type="caution">
    <text evidence="7">The sequence shown here is derived from an EMBL/GenBank/DDBJ whole genome shotgun (WGS) entry which is preliminary data.</text>
</comment>
<dbReference type="EMBL" id="MKKK01000021">
    <property type="protein sequence ID" value="OEY96159.1"/>
    <property type="molecule type" value="Genomic_DNA"/>
</dbReference>
<gene>
    <name evidence="6" type="primary">hslO</name>
    <name evidence="7" type="ORF">BJI46_12335</name>
</gene>
<dbReference type="GO" id="GO:0042026">
    <property type="term" value="P:protein refolding"/>
    <property type="evidence" value="ECO:0007669"/>
    <property type="project" value="TreeGrafter"/>
</dbReference>
<protein>
    <recommendedName>
        <fullName evidence="6">33 kDa chaperonin</fullName>
    </recommendedName>
    <alternativeName>
        <fullName evidence="6">Heat shock protein 33 homolog</fullName>
        <shortName evidence="6">HSP33</shortName>
    </alternativeName>
</protein>
<accession>A0A1E7R9U7</accession>
<dbReference type="OrthoDB" id="9793753at2"/>
<dbReference type="InterPro" id="IPR016153">
    <property type="entry name" value="Heat_shock_Hsp33_N"/>
</dbReference>
<dbReference type="PANTHER" id="PTHR30111">
    <property type="entry name" value="33 KDA CHAPERONIN"/>
    <property type="match status" value="1"/>
</dbReference>
<dbReference type="InterPro" id="IPR000397">
    <property type="entry name" value="Heat_shock_Hsp33"/>
</dbReference>
<keyword evidence="8" id="KW-1185">Reference proteome</keyword>
<dbReference type="CDD" id="cd00498">
    <property type="entry name" value="Hsp33"/>
    <property type="match status" value="1"/>
</dbReference>
<evidence type="ECO:0000256" key="1">
    <source>
        <dbReference type="ARBA" id="ARBA00022490"/>
    </source>
</evidence>
<dbReference type="HAMAP" id="MF_00117">
    <property type="entry name" value="HslO"/>
    <property type="match status" value="1"/>
</dbReference>
<dbReference type="NCBIfam" id="NF001033">
    <property type="entry name" value="PRK00114.1"/>
    <property type="match status" value="1"/>
</dbReference>
<dbReference type="Gene3D" id="1.10.287.480">
    <property type="entry name" value="helix hairpin bin"/>
    <property type="match status" value="1"/>
</dbReference>
<dbReference type="Proteomes" id="UP000185895">
    <property type="component" value="Unassembled WGS sequence"/>
</dbReference>
<evidence type="ECO:0000256" key="6">
    <source>
        <dbReference type="HAMAP-Rule" id="MF_00117"/>
    </source>
</evidence>
<dbReference type="Gene3D" id="3.55.30.10">
    <property type="entry name" value="Hsp33 domain"/>
    <property type="match status" value="1"/>
</dbReference>
<feature type="disulfide bond" description="Redox-active" evidence="6">
    <location>
        <begin position="267"/>
        <end position="270"/>
    </location>
</feature>
<dbReference type="PANTHER" id="PTHR30111:SF1">
    <property type="entry name" value="33 KDA CHAPERONIN"/>
    <property type="match status" value="1"/>
</dbReference>
<dbReference type="SUPFAM" id="SSF64397">
    <property type="entry name" value="Hsp33 domain"/>
    <property type="match status" value="1"/>
</dbReference>
<dbReference type="Gene3D" id="3.90.1280.10">
    <property type="entry name" value="HSP33 redox switch-like"/>
    <property type="match status" value="1"/>
</dbReference>
<keyword evidence="3 6" id="KW-1015">Disulfide bond</keyword>
<comment type="PTM">
    <text evidence="6">Under oxidizing conditions two disulfide bonds are formed involving the reactive cysteines. Under reducing conditions zinc is bound to the reactive cysteines and the protein is inactive.</text>
</comment>
<dbReference type="AlphaFoldDB" id="A0A1E7R9U7"/>
<dbReference type="STRING" id="1262585.BJI46_12335"/>
<reference evidence="7 8" key="1">
    <citation type="submission" date="2016-09" db="EMBL/GenBank/DDBJ databases">
        <authorList>
            <person name="Capua I."/>
            <person name="De Benedictis P."/>
            <person name="Joannis T."/>
            <person name="Lombin L.H."/>
            <person name="Cattoli G."/>
        </authorList>
    </citation>
    <scope>NUCLEOTIDE SEQUENCE [LARGE SCALE GENOMIC DNA]</scope>
    <source>
        <strain evidence="7 8">ANC 4671</strain>
    </source>
</reference>
<keyword evidence="5 6" id="KW-0676">Redox-active center</keyword>
<sequence length="290" mass="32555">MTDVRQRFYIHDCPIRGEVVHLQQTLSTILSQREYPLAIQILLGEMLVASSLLASTLKIQGRLSIQIQGSGSLKWAMAECNHLGELRALAEFTEDDRFATAEDSSIALSSLQNGVLFINIEPDMGERYQGIVPLEHATLAQCLVQYYDLSAQIPTRIVLASDHKTAGGLLIQLLPRTEEEQETIDQDLWPRLTMLTETLKSDELIHLPAEEILYRLYNEEDVRLPEAEQLNFGCTCSKERCANALLQIGAEAVKETLMAQNPIEMNCQFCNAQYRFSAEEALGLFGQHVS</sequence>
<dbReference type="SUPFAM" id="SSF118352">
    <property type="entry name" value="HSP33 redox switch-like"/>
    <property type="match status" value="1"/>
</dbReference>
<keyword evidence="2 6" id="KW-0862">Zinc</keyword>
<evidence type="ECO:0000313" key="8">
    <source>
        <dbReference type="Proteomes" id="UP000185895"/>
    </source>
</evidence>
<evidence type="ECO:0000256" key="2">
    <source>
        <dbReference type="ARBA" id="ARBA00022833"/>
    </source>
</evidence>
<dbReference type="InterPro" id="IPR023212">
    <property type="entry name" value="Hsp33_helix_hairpin_bin_dom_sf"/>
</dbReference>
<comment type="subcellular location">
    <subcellularLocation>
        <location evidence="6">Cytoplasm</location>
    </subcellularLocation>
</comment>
<dbReference type="GO" id="GO:0044183">
    <property type="term" value="F:protein folding chaperone"/>
    <property type="evidence" value="ECO:0007669"/>
    <property type="project" value="TreeGrafter"/>
</dbReference>
<keyword evidence="1 6" id="KW-0963">Cytoplasm</keyword>
<comment type="function">
    <text evidence="6">Redox regulated molecular chaperone. Protects both thermally unfolding and oxidatively damaged proteins from irreversible aggregation. Plays an important role in the bacterial defense system toward oxidative stress.</text>
</comment>
<dbReference type="PIRSF" id="PIRSF005261">
    <property type="entry name" value="Heat_shock_Hsp33"/>
    <property type="match status" value="1"/>
</dbReference>
<keyword evidence="4 6" id="KW-0143">Chaperone</keyword>
<comment type="similarity">
    <text evidence="6">Belongs to the HSP33 family.</text>
</comment>
<evidence type="ECO:0000256" key="3">
    <source>
        <dbReference type="ARBA" id="ARBA00023157"/>
    </source>
</evidence>
<dbReference type="InterPro" id="IPR016154">
    <property type="entry name" value="Heat_shock_Hsp33_C"/>
</dbReference>
<proteinExistence type="inferred from homology"/>
<evidence type="ECO:0000256" key="5">
    <source>
        <dbReference type="ARBA" id="ARBA00023284"/>
    </source>
</evidence>
<dbReference type="GO" id="GO:0051082">
    <property type="term" value="F:unfolded protein binding"/>
    <property type="evidence" value="ECO:0007669"/>
    <property type="project" value="UniProtKB-UniRule"/>
</dbReference>
<organism evidence="7 8">
    <name type="scientific">Acinetobacter qingfengensis</name>
    <dbReference type="NCBI Taxonomy" id="1262585"/>
    <lineage>
        <taxon>Bacteria</taxon>
        <taxon>Pseudomonadati</taxon>
        <taxon>Pseudomonadota</taxon>
        <taxon>Gammaproteobacteria</taxon>
        <taxon>Moraxellales</taxon>
        <taxon>Moraxellaceae</taxon>
        <taxon>Acinetobacter</taxon>
    </lineage>
</organism>
<dbReference type="RefSeq" id="WP_070069761.1">
    <property type="nucleotide sequence ID" value="NZ_MKKK01000021.1"/>
</dbReference>
<evidence type="ECO:0000313" key="7">
    <source>
        <dbReference type="EMBL" id="OEY96159.1"/>
    </source>
</evidence>
<name>A0A1E7R9U7_9GAMM</name>
<dbReference type="GO" id="GO:0005737">
    <property type="term" value="C:cytoplasm"/>
    <property type="evidence" value="ECO:0007669"/>
    <property type="project" value="UniProtKB-SubCell"/>
</dbReference>